<dbReference type="AlphaFoldDB" id="A0A9D5HBE8"/>
<protein>
    <submittedName>
        <fullName evidence="3">Uncharacterized protein</fullName>
    </submittedName>
</protein>
<dbReference type="Gene3D" id="3.40.1190.10">
    <property type="entry name" value="Mur-like, catalytic domain"/>
    <property type="match status" value="2"/>
</dbReference>
<name>A0A9D5HBE8_9LILI</name>
<evidence type="ECO:0000313" key="3">
    <source>
        <dbReference type="EMBL" id="KAJ0970172.1"/>
    </source>
</evidence>
<reference evidence="3" key="1">
    <citation type="submission" date="2021-03" db="EMBL/GenBank/DDBJ databases">
        <authorList>
            <person name="Li Z."/>
            <person name="Yang C."/>
        </authorList>
    </citation>
    <scope>NUCLEOTIDE SEQUENCE</scope>
    <source>
        <strain evidence="3">Dzin_1.0</strain>
        <tissue evidence="3">Leaf</tissue>
    </source>
</reference>
<gene>
    <name evidence="3" type="ORF">J5N97_023049</name>
</gene>
<evidence type="ECO:0000313" key="4">
    <source>
        <dbReference type="Proteomes" id="UP001085076"/>
    </source>
</evidence>
<keyword evidence="4" id="KW-1185">Reference proteome</keyword>
<dbReference type="OrthoDB" id="533138at2759"/>
<accession>A0A9D5HBE8</accession>
<sequence length="280" mass="31483">MVMEVSSIGLAVGRCNEIDFDIAVFMNFTRDHHDFHGSEEEYKKSKAKLFEKMTDKRRHRKVINTDDPNADFFCCLKGIQRFQWYNVYNILASVAVGVAIGAPLKEIARGIKNVDGVSGRFELIDEGQDFAVVVDYAHSPDSFSRLLDAGRELGAKRIITVFGCAGETDKGKRPMLVKIATEKSDVCTSSIYMLAGIGWNLQDFLQHSQNDQYLSHANGRRLFLHDIRRVAIRAAIAMGKKGDMITIANPREFRDDNADVDEFISAPTSPNERDVMHCEV</sequence>
<comment type="caution">
    <text evidence="3">The sequence shown here is derived from an EMBL/GenBank/DDBJ whole genome shotgun (WGS) entry which is preliminary data.</text>
</comment>
<dbReference type="GO" id="GO:0005524">
    <property type="term" value="F:ATP binding"/>
    <property type="evidence" value="ECO:0007669"/>
    <property type="project" value="InterPro"/>
</dbReference>
<organism evidence="3 4">
    <name type="scientific">Dioscorea zingiberensis</name>
    <dbReference type="NCBI Taxonomy" id="325984"/>
    <lineage>
        <taxon>Eukaryota</taxon>
        <taxon>Viridiplantae</taxon>
        <taxon>Streptophyta</taxon>
        <taxon>Embryophyta</taxon>
        <taxon>Tracheophyta</taxon>
        <taxon>Spermatophyta</taxon>
        <taxon>Magnoliopsida</taxon>
        <taxon>Liliopsida</taxon>
        <taxon>Dioscoreales</taxon>
        <taxon>Dioscoreaceae</taxon>
        <taxon>Dioscorea</taxon>
    </lineage>
</organism>
<proteinExistence type="predicted"/>
<dbReference type="EMBL" id="JAGGNH010000006">
    <property type="protein sequence ID" value="KAJ0970172.1"/>
    <property type="molecule type" value="Genomic_DNA"/>
</dbReference>
<dbReference type="GO" id="GO:0016881">
    <property type="term" value="F:acid-amino acid ligase activity"/>
    <property type="evidence" value="ECO:0007669"/>
    <property type="project" value="InterPro"/>
</dbReference>
<dbReference type="InterPro" id="IPR013221">
    <property type="entry name" value="Mur_ligase_cen"/>
</dbReference>
<dbReference type="InterPro" id="IPR036615">
    <property type="entry name" value="Mur_ligase_C_dom_sf"/>
</dbReference>
<dbReference type="PANTHER" id="PTHR23135:SF4">
    <property type="entry name" value="UDP-N-ACETYLMURAMOYL-L-ALANYL-D-GLUTAMATE--2,6-DIAMINOPIMELATE LIGASE MURE HOMOLOG, CHLOROPLASTIC"/>
    <property type="match status" value="1"/>
</dbReference>
<dbReference type="Gene3D" id="3.90.190.20">
    <property type="entry name" value="Mur ligase, C-terminal domain"/>
    <property type="match status" value="1"/>
</dbReference>
<dbReference type="PANTHER" id="PTHR23135">
    <property type="entry name" value="MUR LIGASE FAMILY MEMBER"/>
    <property type="match status" value="1"/>
</dbReference>
<evidence type="ECO:0000259" key="1">
    <source>
        <dbReference type="Pfam" id="PF02875"/>
    </source>
</evidence>
<feature type="domain" description="Mur ligase central" evidence="2">
    <location>
        <begin position="1"/>
        <end position="72"/>
    </location>
</feature>
<dbReference type="InterPro" id="IPR036565">
    <property type="entry name" value="Mur-like_cat_sf"/>
</dbReference>
<dbReference type="Proteomes" id="UP001085076">
    <property type="component" value="Miscellaneous, Linkage group lg06"/>
</dbReference>
<dbReference type="Pfam" id="PF08245">
    <property type="entry name" value="Mur_ligase_M"/>
    <property type="match status" value="1"/>
</dbReference>
<dbReference type="SUPFAM" id="SSF53623">
    <property type="entry name" value="MurD-like peptide ligases, catalytic domain"/>
    <property type="match status" value="1"/>
</dbReference>
<dbReference type="SUPFAM" id="SSF53244">
    <property type="entry name" value="MurD-like peptide ligases, peptide-binding domain"/>
    <property type="match status" value="1"/>
</dbReference>
<reference evidence="3" key="2">
    <citation type="journal article" date="2022" name="Hortic Res">
        <title>The genome of Dioscorea zingiberensis sheds light on the biosynthesis, origin and evolution of the medicinally important diosgenin saponins.</title>
        <authorList>
            <person name="Li Y."/>
            <person name="Tan C."/>
            <person name="Li Z."/>
            <person name="Guo J."/>
            <person name="Li S."/>
            <person name="Chen X."/>
            <person name="Wang C."/>
            <person name="Dai X."/>
            <person name="Yang H."/>
            <person name="Song W."/>
            <person name="Hou L."/>
            <person name="Xu J."/>
            <person name="Tong Z."/>
            <person name="Xu A."/>
            <person name="Yuan X."/>
            <person name="Wang W."/>
            <person name="Yang Q."/>
            <person name="Chen L."/>
            <person name="Sun Z."/>
            <person name="Wang K."/>
            <person name="Pan B."/>
            <person name="Chen J."/>
            <person name="Bao Y."/>
            <person name="Liu F."/>
            <person name="Qi X."/>
            <person name="Gang D.R."/>
            <person name="Wen J."/>
            <person name="Li J."/>
        </authorList>
    </citation>
    <scope>NUCLEOTIDE SEQUENCE</scope>
    <source>
        <strain evidence="3">Dzin_1.0</strain>
    </source>
</reference>
<dbReference type="Pfam" id="PF02875">
    <property type="entry name" value="Mur_ligase_C"/>
    <property type="match status" value="1"/>
</dbReference>
<feature type="domain" description="Mur ligase C-terminal" evidence="1">
    <location>
        <begin position="119"/>
        <end position="247"/>
    </location>
</feature>
<dbReference type="InterPro" id="IPR004101">
    <property type="entry name" value="Mur_ligase_C"/>
</dbReference>
<evidence type="ECO:0000259" key="2">
    <source>
        <dbReference type="Pfam" id="PF08245"/>
    </source>
</evidence>